<accession>A0A3N4I1P2</accession>
<keyword evidence="5" id="KW-1185">Reference proteome</keyword>
<dbReference type="PANTHER" id="PTHR24171:SF9">
    <property type="entry name" value="ANKYRIN REPEAT DOMAIN-CONTAINING PROTEIN 39"/>
    <property type="match status" value="1"/>
</dbReference>
<evidence type="ECO:0000313" key="5">
    <source>
        <dbReference type="Proteomes" id="UP000275078"/>
    </source>
</evidence>
<keyword evidence="2 3" id="KW-0040">ANK repeat</keyword>
<protein>
    <submittedName>
        <fullName evidence="4">Ankyrin</fullName>
    </submittedName>
</protein>
<dbReference type="AlphaFoldDB" id="A0A3N4I1P2"/>
<reference evidence="4 5" key="1">
    <citation type="journal article" date="2018" name="Nat. Ecol. Evol.">
        <title>Pezizomycetes genomes reveal the molecular basis of ectomycorrhizal truffle lifestyle.</title>
        <authorList>
            <person name="Murat C."/>
            <person name="Payen T."/>
            <person name="Noel B."/>
            <person name="Kuo A."/>
            <person name="Morin E."/>
            <person name="Chen J."/>
            <person name="Kohler A."/>
            <person name="Krizsan K."/>
            <person name="Balestrini R."/>
            <person name="Da Silva C."/>
            <person name="Montanini B."/>
            <person name="Hainaut M."/>
            <person name="Levati E."/>
            <person name="Barry K.W."/>
            <person name="Belfiori B."/>
            <person name="Cichocki N."/>
            <person name="Clum A."/>
            <person name="Dockter R.B."/>
            <person name="Fauchery L."/>
            <person name="Guy J."/>
            <person name="Iotti M."/>
            <person name="Le Tacon F."/>
            <person name="Lindquist E.A."/>
            <person name="Lipzen A."/>
            <person name="Malagnac F."/>
            <person name="Mello A."/>
            <person name="Molinier V."/>
            <person name="Miyauchi S."/>
            <person name="Poulain J."/>
            <person name="Riccioni C."/>
            <person name="Rubini A."/>
            <person name="Sitrit Y."/>
            <person name="Splivallo R."/>
            <person name="Traeger S."/>
            <person name="Wang M."/>
            <person name="Zifcakova L."/>
            <person name="Wipf D."/>
            <person name="Zambonelli A."/>
            <person name="Paolocci F."/>
            <person name="Nowrousian M."/>
            <person name="Ottonello S."/>
            <person name="Baldrian P."/>
            <person name="Spatafora J.W."/>
            <person name="Henrissat B."/>
            <person name="Nagy L.G."/>
            <person name="Aury J.M."/>
            <person name="Wincker P."/>
            <person name="Grigoriev I.V."/>
            <person name="Bonfante P."/>
            <person name="Martin F.M."/>
        </authorList>
    </citation>
    <scope>NUCLEOTIDE SEQUENCE [LARGE SCALE GENOMIC DNA]</scope>
    <source>
        <strain evidence="4 5">RN42</strain>
    </source>
</reference>
<feature type="repeat" description="ANK" evidence="3">
    <location>
        <begin position="63"/>
        <end position="95"/>
    </location>
</feature>
<feature type="repeat" description="ANK" evidence="3">
    <location>
        <begin position="32"/>
        <end position="60"/>
    </location>
</feature>
<dbReference type="PANTHER" id="PTHR24171">
    <property type="entry name" value="ANKYRIN REPEAT DOMAIN-CONTAINING PROTEIN 39-RELATED"/>
    <property type="match status" value="1"/>
</dbReference>
<dbReference type="Proteomes" id="UP000275078">
    <property type="component" value="Unassembled WGS sequence"/>
</dbReference>
<feature type="non-terminal residue" evidence="4">
    <location>
        <position position="193"/>
    </location>
</feature>
<evidence type="ECO:0000256" key="2">
    <source>
        <dbReference type="ARBA" id="ARBA00023043"/>
    </source>
</evidence>
<name>A0A3N4I1P2_ASCIM</name>
<dbReference type="Pfam" id="PF12796">
    <property type="entry name" value="Ank_2"/>
    <property type="match status" value="1"/>
</dbReference>
<dbReference type="Gene3D" id="1.25.40.20">
    <property type="entry name" value="Ankyrin repeat-containing domain"/>
    <property type="match status" value="2"/>
</dbReference>
<evidence type="ECO:0000313" key="4">
    <source>
        <dbReference type="EMBL" id="RPA80025.1"/>
    </source>
</evidence>
<dbReference type="SUPFAM" id="SSF48403">
    <property type="entry name" value="Ankyrin repeat"/>
    <property type="match status" value="1"/>
</dbReference>
<dbReference type="Pfam" id="PF00023">
    <property type="entry name" value="Ank"/>
    <property type="match status" value="2"/>
</dbReference>
<evidence type="ECO:0000256" key="3">
    <source>
        <dbReference type="PROSITE-ProRule" id="PRU00023"/>
    </source>
</evidence>
<feature type="repeat" description="ANK" evidence="3">
    <location>
        <begin position="167"/>
        <end position="193"/>
    </location>
</feature>
<proteinExistence type="predicted"/>
<dbReference type="InterPro" id="IPR036770">
    <property type="entry name" value="Ankyrin_rpt-contain_sf"/>
</dbReference>
<feature type="repeat" description="ANK" evidence="3">
    <location>
        <begin position="96"/>
        <end position="128"/>
    </location>
</feature>
<dbReference type="OrthoDB" id="20872at2759"/>
<dbReference type="PROSITE" id="PS50088">
    <property type="entry name" value="ANK_REPEAT"/>
    <property type="match status" value="4"/>
</dbReference>
<organism evidence="4 5">
    <name type="scientific">Ascobolus immersus RN42</name>
    <dbReference type="NCBI Taxonomy" id="1160509"/>
    <lineage>
        <taxon>Eukaryota</taxon>
        <taxon>Fungi</taxon>
        <taxon>Dikarya</taxon>
        <taxon>Ascomycota</taxon>
        <taxon>Pezizomycotina</taxon>
        <taxon>Pezizomycetes</taxon>
        <taxon>Pezizales</taxon>
        <taxon>Ascobolaceae</taxon>
        <taxon>Ascobolus</taxon>
    </lineage>
</organism>
<keyword evidence="1" id="KW-0677">Repeat</keyword>
<sequence length="193" mass="21263">MLRCLLDAFSKTDHNVLSKMLDYIDPDAHVGPLHRAAQNGDLEACRMLLERGATVDLRDETRFKSTALHWACKGKHLRLVKMLVEKGAEVDAKNERGETPFLVASSQGETDIMTFLKSKGAAMDITDKQGEMALHKACRSGRQGAVELLLKQYGDVQLTAFFRGEATATTPLHCAVRNGHLDVVKMLVSRGAD</sequence>
<dbReference type="PRINTS" id="PR01415">
    <property type="entry name" value="ANKYRIN"/>
</dbReference>
<dbReference type="EMBL" id="ML119692">
    <property type="protein sequence ID" value="RPA80025.1"/>
    <property type="molecule type" value="Genomic_DNA"/>
</dbReference>
<dbReference type="InterPro" id="IPR002110">
    <property type="entry name" value="Ankyrin_rpt"/>
</dbReference>
<dbReference type="STRING" id="1160509.A0A3N4I1P2"/>
<dbReference type="SMART" id="SM00248">
    <property type="entry name" value="ANK"/>
    <property type="match status" value="5"/>
</dbReference>
<dbReference type="PROSITE" id="PS50297">
    <property type="entry name" value="ANK_REP_REGION"/>
    <property type="match status" value="4"/>
</dbReference>
<gene>
    <name evidence="4" type="ORF">BJ508DRAFT_210593</name>
</gene>
<evidence type="ECO:0000256" key="1">
    <source>
        <dbReference type="ARBA" id="ARBA00022737"/>
    </source>
</evidence>